<evidence type="ECO:0000259" key="5">
    <source>
        <dbReference type="PROSITE" id="PS51918"/>
    </source>
</evidence>
<gene>
    <name evidence="6" type="ORF">HA299_04415</name>
</gene>
<dbReference type="PANTHER" id="PTHR43306">
    <property type="entry name" value="7,8-DIHYDRO-6-HYDROXYMETHYLPTERIN DIMETHYLTRANSFERASE"/>
    <property type="match status" value="1"/>
</dbReference>
<evidence type="ECO:0000313" key="6">
    <source>
        <dbReference type="EMBL" id="HIH69846.1"/>
    </source>
</evidence>
<comment type="caution">
    <text evidence="6">The sequence shown here is derived from an EMBL/GenBank/DDBJ whole genome shotgun (WGS) entry which is preliminary data.</text>
</comment>
<dbReference type="InterPro" id="IPR034471">
    <property type="entry name" value="GDGT/MA_synthase"/>
</dbReference>
<evidence type="ECO:0000256" key="2">
    <source>
        <dbReference type="ARBA" id="ARBA00022723"/>
    </source>
</evidence>
<protein>
    <submittedName>
        <fullName evidence="6">Radical SAM protein</fullName>
    </submittedName>
</protein>
<dbReference type="Pfam" id="PF23545">
    <property type="entry name" value="Zn_ribbon_HMPTM"/>
    <property type="match status" value="1"/>
</dbReference>
<dbReference type="InterPro" id="IPR058240">
    <property type="entry name" value="rSAM_sf"/>
</dbReference>
<dbReference type="InterPro" id="IPR007197">
    <property type="entry name" value="rSAM"/>
</dbReference>
<dbReference type="CDD" id="cd01335">
    <property type="entry name" value="Radical_SAM"/>
    <property type="match status" value="1"/>
</dbReference>
<dbReference type="Gene3D" id="3.20.20.70">
    <property type="entry name" value="Aldolase class I"/>
    <property type="match status" value="1"/>
</dbReference>
<evidence type="ECO:0000256" key="4">
    <source>
        <dbReference type="ARBA" id="ARBA00023014"/>
    </source>
</evidence>
<dbReference type="InterPro" id="IPR034474">
    <property type="entry name" value="Methyltransferase_Class_D"/>
</dbReference>
<name>A0A832RYU0_9EURY</name>
<reference evidence="6" key="1">
    <citation type="journal article" date="2020" name="bioRxiv">
        <title>A rank-normalized archaeal taxonomy based on genome phylogeny resolves widespread incomplete and uneven classifications.</title>
        <authorList>
            <person name="Rinke C."/>
            <person name="Chuvochina M."/>
            <person name="Mussig A.J."/>
            <person name="Chaumeil P.-A."/>
            <person name="Waite D.W."/>
            <person name="Whitman W.B."/>
            <person name="Parks D.H."/>
            <person name="Hugenholtz P."/>
        </authorList>
    </citation>
    <scope>NUCLEOTIDE SEQUENCE</scope>
    <source>
        <strain evidence="6">UBA12518</strain>
    </source>
</reference>
<dbReference type="SFLD" id="SFLDG01100">
    <property type="entry name" value="methyltransferase_(Class_D)"/>
    <property type="match status" value="1"/>
</dbReference>
<accession>A0A832RYU0</accession>
<dbReference type="SFLD" id="SFLDS00029">
    <property type="entry name" value="Radical_SAM"/>
    <property type="match status" value="1"/>
</dbReference>
<dbReference type="SUPFAM" id="SSF102114">
    <property type="entry name" value="Radical SAM enzymes"/>
    <property type="match status" value="1"/>
</dbReference>
<dbReference type="InterPro" id="IPR013785">
    <property type="entry name" value="Aldolase_TIM"/>
</dbReference>
<dbReference type="GO" id="GO:0051539">
    <property type="term" value="F:4 iron, 4 sulfur cluster binding"/>
    <property type="evidence" value="ECO:0007669"/>
    <property type="project" value="InterPro"/>
</dbReference>
<dbReference type="GO" id="GO:0008168">
    <property type="term" value="F:methyltransferase activity"/>
    <property type="evidence" value="ECO:0007669"/>
    <property type="project" value="InterPro"/>
</dbReference>
<dbReference type="SFLD" id="SFLDG01067">
    <property type="entry name" value="SPASM/twitch_domain_containing"/>
    <property type="match status" value="1"/>
</dbReference>
<keyword evidence="4" id="KW-0411">Iron-sulfur</keyword>
<evidence type="ECO:0000256" key="3">
    <source>
        <dbReference type="ARBA" id="ARBA00023004"/>
    </source>
</evidence>
<dbReference type="Pfam" id="PF04055">
    <property type="entry name" value="Radical_SAM"/>
    <property type="match status" value="1"/>
</dbReference>
<dbReference type="NCBIfam" id="NF045702">
    <property type="entry name" value="rSAM_GDGT_ether"/>
    <property type="match status" value="1"/>
</dbReference>
<keyword evidence="1" id="KW-0949">S-adenosyl-L-methionine</keyword>
<dbReference type="PROSITE" id="PS51918">
    <property type="entry name" value="RADICAL_SAM"/>
    <property type="match status" value="1"/>
</dbReference>
<dbReference type="PANTHER" id="PTHR43306:SF1">
    <property type="entry name" value="7,8-DIHYDRO-6-HYDROXYMETHYLPTERIN DIMETHYLTRANSFERASE"/>
    <property type="match status" value="1"/>
</dbReference>
<keyword evidence="2" id="KW-0479">Metal-binding</keyword>
<dbReference type="EMBL" id="DUIH01000013">
    <property type="protein sequence ID" value="HIH69846.1"/>
    <property type="molecule type" value="Genomic_DNA"/>
</dbReference>
<evidence type="ECO:0000256" key="1">
    <source>
        <dbReference type="ARBA" id="ARBA00022691"/>
    </source>
</evidence>
<evidence type="ECO:0000313" key="7">
    <source>
        <dbReference type="Proteomes" id="UP000600363"/>
    </source>
</evidence>
<dbReference type="SFLD" id="SFLDF00385">
    <property type="entry name" value="7_8-dihydro-6-hydroxymethylpte"/>
    <property type="match status" value="1"/>
</dbReference>
<dbReference type="AlphaFoldDB" id="A0A832RYU0"/>
<dbReference type="GO" id="GO:0046872">
    <property type="term" value="F:metal ion binding"/>
    <property type="evidence" value="ECO:0007669"/>
    <property type="project" value="UniProtKB-KW"/>
</dbReference>
<sequence length="487" mass="55404">MKTTKSVCPVCTALIDADVVAEDGQVFMEKRCPEHGFFRDLYWSDLAMYLKFARFGYDGTGVDNPQRRTQRGCPFDCGLCEKHKTTTVLANIDLTNRCNMHCPICFANAHVSGRVYEPTFEQVRQMLLMLRAQKPVPCPAVQFAGGEPTVRGDFVDIVRMASEMGFAQVQVATNGLEMARSVEYCRRLREAGLKTVYLQFDGITPEPYYTSRGGNYLPHKLRAIENCREAGLKSIVLVPTLVRGVNDGQMGDIVRFALDNSDVIKCVNVQPISFAGRVEAEELKSMRITIPDLFVLLEEQTDGQITRDDFYPVPFVVPISKFVENLKGEHYVEFTVHPHCGAGTYLFEDEGKIVPITRFFDVEGMLEYIKEEAEEVKGRWGRWKFSAGLLRKLPQYVDRSKMPEGVDVLRLLYDVLVKGDISSIASFHRKTVFLGVMHFQDCYNFDVDRVCRCGIHYALPDGRIVPFCTYNTLYREEFESTHSRPLE</sequence>
<proteinExistence type="predicted"/>
<feature type="domain" description="Radical SAM core" evidence="5">
    <location>
        <begin position="84"/>
        <end position="302"/>
    </location>
</feature>
<organism evidence="6 7">
    <name type="scientific">Methermicoccus shengliensis</name>
    <dbReference type="NCBI Taxonomy" id="660064"/>
    <lineage>
        <taxon>Archaea</taxon>
        <taxon>Methanobacteriati</taxon>
        <taxon>Methanobacteriota</taxon>
        <taxon>Stenosarchaea group</taxon>
        <taxon>Methanomicrobia</taxon>
        <taxon>Methanosarcinales</taxon>
        <taxon>Methermicoccaceae</taxon>
        <taxon>Methermicoccus</taxon>
    </lineage>
</organism>
<dbReference type="InterPro" id="IPR056488">
    <property type="entry name" value="Zn_ribbon_HMPTM"/>
</dbReference>
<dbReference type="Proteomes" id="UP000600363">
    <property type="component" value="Unassembled WGS sequence"/>
</dbReference>
<keyword evidence="3" id="KW-0408">Iron</keyword>